<dbReference type="PRINTS" id="PR00313">
    <property type="entry name" value="CABNDNGRPT"/>
</dbReference>
<accession>A0A501WUP6</accession>
<evidence type="ECO:0000256" key="1">
    <source>
        <dbReference type="ARBA" id="ARBA00004613"/>
    </source>
</evidence>
<comment type="subcellular location">
    <subcellularLocation>
        <location evidence="1">Secreted</location>
    </subcellularLocation>
</comment>
<dbReference type="GO" id="GO:0005509">
    <property type="term" value="F:calcium ion binding"/>
    <property type="evidence" value="ECO:0007669"/>
    <property type="project" value="InterPro"/>
</dbReference>
<dbReference type="PANTHER" id="PTHR38340:SF1">
    <property type="entry name" value="S-LAYER PROTEIN"/>
    <property type="match status" value="1"/>
</dbReference>
<dbReference type="Proteomes" id="UP000319255">
    <property type="component" value="Unassembled WGS sequence"/>
</dbReference>
<dbReference type="InterPro" id="IPR018511">
    <property type="entry name" value="Hemolysin-typ_Ca-bd_CS"/>
</dbReference>
<dbReference type="InterPro" id="IPR050557">
    <property type="entry name" value="RTX_toxin/Mannuronan_C5-epim"/>
</dbReference>
<evidence type="ECO:0000256" key="2">
    <source>
        <dbReference type="ARBA" id="ARBA00022525"/>
    </source>
</evidence>
<dbReference type="OrthoDB" id="9342475at2"/>
<dbReference type="InterPro" id="IPR011049">
    <property type="entry name" value="Serralysin-like_metalloprot_C"/>
</dbReference>
<proteinExistence type="predicted"/>
<organism evidence="3 4">
    <name type="scientific">Amaricoccus solimangrovi</name>
    <dbReference type="NCBI Taxonomy" id="2589815"/>
    <lineage>
        <taxon>Bacteria</taxon>
        <taxon>Pseudomonadati</taxon>
        <taxon>Pseudomonadota</taxon>
        <taxon>Alphaproteobacteria</taxon>
        <taxon>Rhodobacterales</taxon>
        <taxon>Paracoccaceae</taxon>
        <taxon>Amaricoccus</taxon>
    </lineage>
</organism>
<evidence type="ECO:0000313" key="4">
    <source>
        <dbReference type="Proteomes" id="UP000319255"/>
    </source>
</evidence>
<evidence type="ECO:0000313" key="3">
    <source>
        <dbReference type="EMBL" id="TPE53473.1"/>
    </source>
</evidence>
<reference evidence="3 4" key="1">
    <citation type="submission" date="2019-06" db="EMBL/GenBank/DDBJ databases">
        <title>A novel bacterium of genus Amaricoccus, isolated from marine sediment.</title>
        <authorList>
            <person name="Huang H."/>
            <person name="Mo K."/>
            <person name="Hu Y."/>
        </authorList>
    </citation>
    <scope>NUCLEOTIDE SEQUENCE [LARGE SCALE GENOMIC DNA]</scope>
    <source>
        <strain evidence="3 4">HB172011</strain>
    </source>
</reference>
<comment type="caution">
    <text evidence="3">The sequence shown here is derived from an EMBL/GenBank/DDBJ whole genome shotgun (WGS) entry which is preliminary data.</text>
</comment>
<dbReference type="GO" id="GO:0005576">
    <property type="term" value="C:extracellular region"/>
    <property type="evidence" value="ECO:0007669"/>
    <property type="project" value="UniProtKB-SubCell"/>
</dbReference>
<dbReference type="Pfam" id="PF00353">
    <property type="entry name" value="HemolysinCabind"/>
    <property type="match status" value="2"/>
</dbReference>
<gene>
    <name evidence="3" type="ORF">FJM51_00010</name>
</gene>
<keyword evidence="4" id="KW-1185">Reference proteome</keyword>
<dbReference type="PROSITE" id="PS00330">
    <property type="entry name" value="HEMOLYSIN_CALCIUM"/>
    <property type="match status" value="1"/>
</dbReference>
<name>A0A501WUP6_9RHOB</name>
<protein>
    <submittedName>
        <fullName evidence="3">Calcium-binding protein</fullName>
    </submittedName>
</protein>
<keyword evidence="2" id="KW-0964">Secreted</keyword>
<dbReference type="PANTHER" id="PTHR38340">
    <property type="entry name" value="S-LAYER PROTEIN"/>
    <property type="match status" value="1"/>
</dbReference>
<dbReference type="EMBL" id="VFRP01000001">
    <property type="protein sequence ID" value="TPE53473.1"/>
    <property type="molecule type" value="Genomic_DNA"/>
</dbReference>
<sequence length="327" mass="35358">MSRLAPGRQWPVAVMQFRLACCELPRIISAGEKIGRGIIVATLTIESDDVGFDISAIDFSGLYYAENVRATSVRYELVYGNGAYDEFRGHGFRYNDNLEPTAGTVSQYRTYFSGMLATATGLEIGATDIRDAAQTFSTRDDLRVISDAFHGDDLFEGGGGRDRLRGYDGDDTLRGGNGWDSLFGAEGDDALQGGSGKDRLYGNEGNDTLVGGRGADFLLGKDGADIFRFDAKLSKANLDKISDFVHAEDTIQLAQDVFDDEGDLGQLDKKALYRGAEAHDSTDRVIHDSTTGALYFDPDGTGDAAQIQFAVLGRGIEITTGDFQIIT</sequence>
<dbReference type="AlphaFoldDB" id="A0A501WUP6"/>
<dbReference type="InterPro" id="IPR001343">
    <property type="entry name" value="Hemolysn_Ca-bd"/>
</dbReference>
<dbReference type="Gene3D" id="2.150.10.10">
    <property type="entry name" value="Serralysin-like metalloprotease, C-terminal"/>
    <property type="match status" value="1"/>
</dbReference>
<dbReference type="SUPFAM" id="SSF51120">
    <property type="entry name" value="beta-Roll"/>
    <property type="match status" value="1"/>
</dbReference>